<dbReference type="Gramene" id="Os07t0618400-01">
    <property type="protein sequence ID" value="Os07t0618400-01"/>
    <property type="gene ID" value="Os07g0618400"/>
</dbReference>
<reference evidence="15 16" key="1">
    <citation type="journal article" date="2005" name="Nature">
        <title>The map-based sequence of the rice genome.</title>
        <authorList>
            <consortium name="International rice genome sequencing project (IRGSP)"/>
            <person name="Matsumoto T."/>
            <person name="Wu J."/>
            <person name="Kanamori H."/>
            <person name="Katayose Y."/>
            <person name="Fujisawa M."/>
            <person name="Namiki N."/>
            <person name="Mizuno H."/>
            <person name="Yamamoto K."/>
            <person name="Antonio B.A."/>
            <person name="Baba T."/>
            <person name="Sakata K."/>
            <person name="Nagamura Y."/>
            <person name="Aoki H."/>
            <person name="Arikawa K."/>
            <person name="Arita K."/>
            <person name="Bito T."/>
            <person name="Chiden Y."/>
            <person name="Fujitsuka N."/>
            <person name="Fukunaka R."/>
            <person name="Hamada M."/>
            <person name="Harada C."/>
            <person name="Hayashi A."/>
            <person name="Hijishita S."/>
            <person name="Honda M."/>
            <person name="Hosokawa S."/>
            <person name="Ichikawa Y."/>
            <person name="Idonuma A."/>
            <person name="Iijima M."/>
            <person name="Ikeda M."/>
            <person name="Ikeno M."/>
            <person name="Ito K."/>
            <person name="Ito S."/>
            <person name="Ito T."/>
            <person name="Ito Y."/>
            <person name="Ito Y."/>
            <person name="Iwabuchi A."/>
            <person name="Kamiya K."/>
            <person name="Karasawa W."/>
            <person name="Kurita K."/>
            <person name="Katagiri S."/>
            <person name="Kikuta A."/>
            <person name="Kobayashi H."/>
            <person name="Kobayashi N."/>
            <person name="Machita K."/>
            <person name="Maehara T."/>
            <person name="Masukawa M."/>
            <person name="Mizubayashi T."/>
            <person name="Mukai Y."/>
            <person name="Nagasaki H."/>
            <person name="Nagata Y."/>
            <person name="Naito S."/>
            <person name="Nakashima M."/>
            <person name="Nakama Y."/>
            <person name="Nakamichi Y."/>
            <person name="Nakamura M."/>
            <person name="Meguro A."/>
            <person name="Negishi M."/>
            <person name="Ohta I."/>
            <person name="Ohta T."/>
            <person name="Okamoto M."/>
            <person name="Ono N."/>
            <person name="Saji S."/>
            <person name="Sakaguchi M."/>
            <person name="Sakai K."/>
            <person name="Shibata M."/>
            <person name="Shimokawa T."/>
            <person name="Song J."/>
            <person name="Takazaki Y."/>
            <person name="Terasawa K."/>
            <person name="Tsugane M."/>
            <person name="Tsuji K."/>
            <person name="Ueda S."/>
            <person name="Waki K."/>
            <person name="Yamagata H."/>
            <person name="Yamamoto M."/>
            <person name="Yamamoto S."/>
            <person name="Yamane H."/>
            <person name="Yoshiki S."/>
            <person name="Yoshihara R."/>
            <person name="Yukawa K."/>
            <person name="Zhong H."/>
            <person name="Yano M."/>
            <person name="Yuan Q."/>
            <person name="Ouyang S."/>
            <person name="Liu J."/>
            <person name="Jones K.M."/>
            <person name="Gansberger K."/>
            <person name="Moffat K."/>
            <person name="Hill J."/>
            <person name="Bera J."/>
            <person name="Fadrosh D."/>
            <person name="Jin S."/>
            <person name="Johri S."/>
            <person name="Kim M."/>
            <person name="Overton L."/>
            <person name="Reardon M."/>
            <person name="Tsitrin T."/>
            <person name="Vuong H."/>
            <person name="Weaver B."/>
            <person name="Ciecko A."/>
            <person name="Tallon L."/>
            <person name="Jackson J."/>
            <person name="Pai G."/>
            <person name="Aken S.V."/>
            <person name="Utterback T."/>
            <person name="Reidmuller S."/>
            <person name="Feldblyum T."/>
            <person name="Hsiao J."/>
            <person name="Zismann V."/>
            <person name="Iobst S."/>
            <person name="de Vazeille A.R."/>
            <person name="Buell C.R."/>
            <person name="Ying K."/>
            <person name="Li Y."/>
            <person name="Lu T."/>
            <person name="Huang Y."/>
            <person name="Zhao Q."/>
            <person name="Feng Q."/>
            <person name="Zhang L."/>
            <person name="Zhu J."/>
            <person name="Weng Q."/>
            <person name="Mu J."/>
            <person name="Lu Y."/>
            <person name="Fan D."/>
            <person name="Liu Y."/>
            <person name="Guan J."/>
            <person name="Zhang Y."/>
            <person name="Yu S."/>
            <person name="Liu X."/>
            <person name="Zhang Y."/>
            <person name="Hong G."/>
            <person name="Han B."/>
            <person name="Choisne N."/>
            <person name="Demange N."/>
            <person name="Orjeda G."/>
            <person name="Samain S."/>
            <person name="Cattolico L."/>
            <person name="Pelletier E."/>
            <person name="Couloux A."/>
            <person name="Segurens B."/>
            <person name="Wincker P."/>
            <person name="D'Hont A."/>
            <person name="Scarpelli C."/>
            <person name="Weissenbach J."/>
            <person name="Salanoubat M."/>
            <person name="Quetier F."/>
            <person name="Yu Y."/>
            <person name="Kim H.R."/>
            <person name="Rambo T."/>
            <person name="Currie J."/>
            <person name="Collura K."/>
            <person name="Luo M."/>
            <person name="Yang T."/>
            <person name="Ammiraju J.S.S."/>
            <person name="Engler F."/>
            <person name="Soderlund C."/>
            <person name="Wing R.A."/>
            <person name="Palmer L.E."/>
            <person name="de la Bastide M."/>
            <person name="Spiegel L."/>
            <person name="Nascimento L."/>
            <person name="Zutavern T."/>
            <person name="O'Shaughnessy A."/>
            <person name="Dike S."/>
            <person name="Dedhia N."/>
            <person name="Preston R."/>
            <person name="Balija V."/>
            <person name="McCombie W.R."/>
            <person name="Chow T."/>
            <person name="Chen H."/>
            <person name="Chung M."/>
            <person name="Chen C."/>
            <person name="Shaw J."/>
            <person name="Wu H."/>
            <person name="Hsiao K."/>
            <person name="Chao Y."/>
            <person name="Chu M."/>
            <person name="Cheng C."/>
            <person name="Hour A."/>
            <person name="Lee P."/>
            <person name="Lin S."/>
            <person name="Lin Y."/>
            <person name="Liou J."/>
            <person name="Liu S."/>
            <person name="Hsing Y."/>
            <person name="Raghuvanshi S."/>
            <person name="Mohanty A."/>
            <person name="Bharti A.K."/>
            <person name="Gaur A."/>
            <person name="Gupta V."/>
            <person name="Kumar D."/>
            <person name="Ravi V."/>
            <person name="Vij S."/>
            <person name="Kapur A."/>
            <person name="Khurana P."/>
            <person name="Khurana P."/>
            <person name="Khurana J.P."/>
            <person name="Tyagi A.K."/>
            <person name="Gaikwad K."/>
            <person name="Singh A."/>
            <person name="Dalal V."/>
            <person name="Srivastava S."/>
            <person name="Dixit A."/>
            <person name="Pal A.K."/>
            <person name="Ghazi I.A."/>
            <person name="Yadav M."/>
            <person name="Pandit A."/>
            <person name="Bhargava A."/>
            <person name="Sureshbabu K."/>
            <person name="Batra K."/>
            <person name="Sharma T.R."/>
            <person name="Mohapatra T."/>
            <person name="Singh N.K."/>
            <person name="Messing J."/>
            <person name="Nelson A.B."/>
            <person name="Fuks G."/>
            <person name="Kavchok S."/>
            <person name="Keizer G."/>
            <person name="Linton E."/>
            <person name="Llaca V."/>
            <person name="Song R."/>
            <person name="Tanyolac B."/>
            <person name="Young S."/>
            <person name="Ho-Il K."/>
            <person name="Hahn J.H."/>
            <person name="Sangsakoo G."/>
            <person name="Vanavichit A."/>
            <person name="de Mattos Luiz.A.T."/>
            <person name="Zimmer P.D."/>
            <person name="Malone G."/>
            <person name="Dellagostin O."/>
            <person name="de Oliveira A.C."/>
            <person name="Bevan M."/>
            <person name="Bancroft I."/>
            <person name="Minx P."/>
            <person name="Cordum H."/>
            <person name="Wilson R."/>
            <person name="Cheng Z."/>
            <person name="Jin W."/>
            <person name="Jiang J."/>
            <person name="Leong S.A."/>
            <person name="Iwama H."/>
            <person name="Gojobori T."/>
            <person name="Itoh T."/>
            <person name="Niimura Y."/>
            <person name="Fujii Y."/>
            <person name="Habara T."/>
            <person name="Sakai H."/>
            <person name="Sato Y."/>
            <person name="Wilson G."/>
            <person name="Kumar K."/>
            <person name="McCouch S."/>
            <person name="Juretic N."/>
            <person name="Hoen D."/>
            <person name="Wright S."/>
            <person name="Bruskiewich R."/>
            <person name="Bureau T."/>
            <person name="Miyao A."/>
            <person name="Hirochika H."/>
            <person name="Nishikawa T."/>
            <person name="Kadowaki K."/>
            <person name="Sugiura M."/>
            <person name="Burr B."/>
            <person name="Sasaki T."/>
        </authorList>
    </citation>
    <scope>NUCLEOTIDE SEQUENCE [LARGE SCALE GENOMIC DNA]</scope>
    <source>
        <strain evidence="16">cv. Nipponbare</strain>
    </source>
</reference>
<proteinExistence type="predicted"/>
<dbReference type="Gramene" id="Os07t0618400-02">
    <property type="protein sequence ID" value="Os07t0618400-02"/>
    <property type="gene ID" value="Os07g0618400"/>
</dbReference>
<dbReference type="PANTHER" id="PTHR48007">
    <property type="entry name" value="LEUCINE-RICH REPEAT RECEPTOR-LIKE PROTEIN KINASE PXC1"/>
    <property type="match status" value="1"/>
</dbReference>
<feature type="domain" description="Protein kinase" evidence="14">
    <location>
        <begin position="429"/>
        <end position="703"/>
    </location>
</feature>
<evidence type="ECO:0000256" key="7">
    <source>
        <dbReference type="ARBA" id="ARBA00022989"/>
    </source>
</evidence>
<comment type="subcellular location">
    <subcellularLocation>
        <location evidence="1">Cell membrane</location>
        <topology evidence="1">Single-pass membrane protein</topology>
    </subcellularLocation>
</comment>
<keyword evidence="7 12" id="KW-1133">Transmembrane helix</keyword>
<evidence type="ECO:0000256" key="12">
    <source>
        <dbReference type="SAM" id="Phobius"/>
    </source>
</evidence>
<feature type="region of interest" description="Disordered" evidence="11">
    <location>
        <begin position="245"/>
        <end position="300"/>
    </location>
</feature>
<reference evidence="16" key="2">
    <citation type="journal article" date="2008" name="Nucleic Acids Res.">
        <title>The rice annotation project database (RAP-DB): 2008 update.</title>
        <authorList>
            <consortium name="The rice annotation project (RAP)"/>
        </authorList>
    </citation>
    <scope>GENOME REANNOTATION</scope>
    <source>
        <strain evidence="16">cv. Nipponbare</strain>
    </source>
</reference>
<dbReference type="InterPro" id="IPR011009">
    <property type="entry name" value="Kinase-like_dom_sf"/>
</dbReference>
<evidence type="ECO:0000256" key="2">
    <source>
        <dbReference type="ARBA" id="ARBA00022475"/>
    </source>
</evidence>
<dbReference type="Gene3D" id="3.30.200.20">
    <property type="entry name" value="Phosphorylase Kinase, domain 1"/>
    <property type="match status" value="1"/>
</dbReference>
<organism evidence="15 16">
    <name type="scientific">Oryza sativa subsp. japonica</name>
    <name type="common">Rice</name>
    <dbReference type="NCBI Taxonomy" id="39947"/>
    <lineage>
        <taxon>Eukaryota</taxon>
        <taxon>Viridiplantae</taxon>
        <taxon>Streptophyta</taxon>
        <taxon>Embryophyta</taxon>
        <taxon>Tracheophyta</taxon>
        <taxon>Spermatophyta</taxon>
        <taxon>Magnoliopsida</taxon>
        <taxon>Liliopsida</taxon>
        <taxon>Poales</taxon>
        <taxon>Poaceae</taxon>
        <taxon>BOP clade</taxon>
        <taxon>Oryzoideae</taxon>
        <taxon>Oryzeae</taxon>
        <taxon>Oryzinae</taxon>
        <taxon>Oryza</taxon>
        <taxon>Oryza sativa</taxon>
    </lineage>
</organism>
<evidence type="ECO:0000256" key="10">
    <source>
        <dbReference type="PROSITE-ProRule" id="PRU10141"/>
    </source>
</evidence>
<evidence type="ECO:0000313" key="15">
    <source>
        <dbReference type="EMBL" id="BAF22200.1"/>
    </source>
</evidence>
<evidence type="ECO:0000256" key="11">
    <source>
        <dbReference type="SAM" id="MobiDB-lite"/>
    </source>
</evidence>
<dbReference type="Proteomes" id="UP000000763">
    <property type="component" value="Chromosome 7"/>
</dbReference>
<evidence type="ECO:0000313" key="16">
    <source>
        <dbReference type="Proteomes" id="UP000000763"/>
    </source>
</evidence>
<sequence>MKRRMRGGGGAAMAVATGAVMLFLAATLSGVSANTDSDDVNALNVLYTSMNSPSQLTNWVSQNGDPCGQSWLGITCSGSRVTAIKLSGMGINGTLGYNMNLLTSLVELDTSKNNLGGSDIPYNLPPNLERLNLAENNFTGSIPYSISQMIALRILNLGHNHLATTNDMFNQLTNLTTLDLSYNTLSGNIPQSFNSLTNLRKLNLQNNGFNGTIDVLADLPLTDLNVANNQFTGWIPDKLKKIKNLQTNGNSFGSGPSPPPPPYQSPPYKSPPYKSPQSRQPAPPTTTVNNNPSDDGRKHSKLSGGAIAGIVVCLVVVGAIVAFFVIKKKYWSLPRGGDPEQKEPLSPIVSGFKDSLKQMKSIKIISTIGKEELQKTVSMNLKPPTRIDLHKSIDENDVTSKSFTRKISFSSIRTPAYTVADLQVATGSFCADNLIGEGLFGRVYKAKFNDHKVLAVKKINFSAFPGHPSDLFIELVANISRLNHPSLSELVGYCSEHGQCLLAYEFYRNGSLKDLLHLVDDQSQPLSWNSRVKIALGSARALEYLHETCSPSVIHKNFKSSNIFLDNELNPHLSDSGFADLIPNRESQVSDEDSGYRAPEVTMSGQYSVKSDVYSFGVVMLELLTGRKPFDRSRPRSEQSLVGWATPQLHDIDALDQMVDPALQGLYPSKSLSRFADAIALCVQSEPEFRPPMSEVVQLLVRLVQRANMTRMCGADGHSWRRDGESRDQEPW</sequence>
<dbReference type="SMR" id="A0A0P0X945"/>
<keyword evidence="10" id="KW-0547">Nucleotide-binding</keyword>
<evidence type="ECO:0000256" key="9">
    <source>
        <dbReference type="ARBA" id="ARBA00023170"/>
    </source>
</evidence>
<dbReference type="FunFam" id="1.10.510.10:FF:000095">
    <property type="entry name" value="protein STRUBBELIG-RECEPTOR FAMILY 8"/>
    <property type="match status" value="1"/>
</dbReference>
<dbReference type="SUPFAM" id="SSF52058">
    <property type="entry name" value="L domain-like"/>
    <property type="match status" value="1"/>
</dbReference>
<gene>
    <name evidence="15" type="ordered locus">Os07g0618400</name>
</gene>
<evidence type="ECO:0000256" key="4">
    <source>
        <dbReference type="ARBA" id="ARBA00022692"/>
    </source>
</evidence>
<keyword evidence="10" id="KW-0067">ATP-binding</keyword>
<dbReference type="InterPro" id="IPR017441">
    <property type="entry name" value="Protein_kinase_ATP_BS"/>
</dbReference>
<dbReference type="EMBL" id="AP008213">
    <property type="protein sequence ID" value="BAF22200.1"/>
    <property type="molecule type" value="Genomic_DNA"/>
</dbReference>
<accession>A0A0P0X945</accession>
<evidence type="ECO:0000256" key="8">
    <source>
        <dbReference type="ARBA" id="ARBA00023136"/>
    </source>
</evidence>
<feature type="transmembrane region" description="Helical" evidence="12">
    <location>
        <begin position="302"/>
        <end position="326"/>
    </location>
</feature>
<dbReference type="InterPro" id="IPR046959">
    <property type="entry name" value="PRK1-6/SRF4-like"/>
</dbReference>
<keyword evidence="8 12" id="KW-0472">Membrane</keyword>
<keyword evidence="4 12" id="KW-0812">Transmembrane</keyword>
<dbReference type="GO" id="GO:0005886">
    <property type="term" value="C:plasma membrane"/>
    <property type="evidence" value="ECO:0007669"/>
    <property type="project" value="UniProtKB-SubCell"/>
</dbReference>
<dbReference type="GO" id="GO:0005524">
    <property type="term" value="F:ATP binding"/>
    <property type="evidence" value="ECO:0007669"/>
    <property type="project" value="UniProtKB-UniRule"/>
</dbReference>
<dbReference type="GO" id="GO:0004672">
    <property type="term" value="F:protein kinase activity"/>
    <property type="evidence" value="ECO:0007669"/>
    <property type="project" value="InterPro"/>
</dbReference>
<dbReference type="AlphaFoldDB" id="A0A0P0X945"/>
<feature type="chain" id="PRO_5024364334" evidence="13">
    <location>
        <begin position="34"/>
        <end position="732"/>
    </location>
</feature>
<dbReference type="OMA" id="SMSWIVG"/>
<protein>
    <submittedName>
        <fullName evidence="15">Os07g0618400 protein</fullName>
    </submittedName>
</protein>
<dbReference type="Gene3D" id="1.10.510.10">
    <property type="entry name" value="Transferase(Phosphotransferase) domain 1"/>
    <property type="match status" value="1"/>
</dbReference>
<evidence type="ECO:0000256" key="3">
    <source>
        <dbReference type="ARBA" id="ARBA00022614"/>
    </source>
</evidence>
<dbReference type="InterPro" id="IPR000719">
    <property type="entry name" value="Prot_kinase_dom"/>
</dbReference>
<dbReference type="SUPFAM" id="SSF56112">
    <property type="entry name" value="Protein kinase-like (PK-like)"/>
    <property type="match status" value="1"/>
</dbReference>
<dbReference type="FunFam" id="3.80.10.10:FF:000062">
    <property type="entry name" value="protein STRUBBELIG-RECEPTOR FAMILY 3"/>
    <property type="match status" value="1"/>
</dbReference>
<dbReference type="Pfam" id="PF13855">
    <property type="entry name" value="LRR_8"/>
    <property type="match status" value="1"/>
</dbReference>
<evidence type="ECO:0000256" key="1">
    <source>
        <dbReference type="ARBA" id="ARBA00004162"/>
    </source>
</evidence>
<feature type="compositionally biased region" description="Pro residues" evidence="11">
    <location>
        <begin position="256"/>
        <end position="274"/>
    </location>
</feature>
<name>A0A0P0X945_ORYSJ</name>
<evidence type="ECO:0000259" key="14">
    <source>
        <dbReference type="PROSITE" id="PS50011"/>
    </source>
</evidence>
<evidence type="ECO:0000256" key="5">
    <source>
        <dbReference type="ARBA" id="ARBA00022729"/>
    </source>
</evidence>
<keyword evidence="2" id="KW-1003">Cell membrane</keyword>
<keyword evidence="6" id="KW-0677">Repeat</keyword>
<dbReference type="Gene3D" id="3.80.10.10">
    <property type="entry name" value="Ribonuclease Inhibitor"/>
    <property type="match status" value="1"/>
</dbReference>
<dbReference type="Pfam" id="PF08263">
    <property type="entry name" value="LRRNT_2"/>
    <property type="match status" value="1"/>
</dbReference>
<evidence type="ECO:0000256" key="13">
    <source>
        <dbReference type="SAM" id="SignalP"/>
    </source>
</evidence>
<dbReference type="InterPro" id="IPR001611">
    <property type="entry name" value="Leu-rich_rpt"/>
</dbReference>
<dbReference type="KEGG" id="dosa:Os07g0618400"/>
<feature type="binding site" evidence="10">
    <location>
        <position position="458"/>
    </location>
    <ligand>
        <name>ATP</name>
        <dbReference type="ChEBI" id="CHEBI:30616"/>
    </ligand>
</feature>
<dbReference type="PROSITE" id="PS50011">
    <property type="entry name" value="PROTEIN_KINASE_DOM"/>
    <property type="match status" value="1"/>
</dbReference>
<dbReference type="Pfam" id="PF00069">
    <property type="entry name" value="Pkinase"/>
    <property type="match status" value="1"/>
</dbReference>
<dbReference type="PANTHER" id="PTHR48007:SF78">
    <property type="entry name" value="OS03G0397700 PROTEIN"/>
    <property type="match status" value="1"/>
</dbReference>
<dbReference type="PROSITE" id="PS00107">
    <property type="entry name" value="PROTEIN_KINASE_ATP"/>
    <property type="match status" value="1"/>
</dbReference>
<dbReference type="InterPro" id="IPR013210">
    <property type="entry name" value="LRR_N_plant-typ"/>
</dbReference>
<evidence type="ECO:0000256" key="6">
    <source>
        <dbReference type="ARBA" id="ARBA00022737"/>
    </source>
</evidence>
<dbReference type="FunFam" id="3.30.200.20:FF:000125">
    <property type="entry name" value="Protein STRUBBELIG-RECEPTOR FAMILY 8"/>
    <property type="match status" value="1"/>
</dbReference>
<keyword evidence="3" id="KW-0433">Leucine-rich repeat</keyword>
<keyword evidence="5 13" id="KW-0732">Signal</keyword>
<dbReference type="InterPro" id="IPR032675">
    <property type="entry name" value="LRR_dom_sf"/>
</dbReference>
<feature type="signal peptide" evidence="13">
    <location>
        <begin position="1"/>
        <end position="33"/>
    </location>
</feature>
<keyword evidence="9" id="KW-0675">Receptor</keyword>
<dbReference type="Pfam" id="PF00560">
    <property type="entry name" value="LRR_1"/>
    <property type="match status" value="1"/>
</dbReference>